<dbReference type="Gene3D" id="3.60.40.10">
    <property type="entry name" value="PPM-type phosphatase domain"/>
    <property type="match status" value="1"/>
</dbReference>
<dbReference type="Proteomes" id="UP000515679">
    <property type="component" value="Chromosome"/>
</dbReference>
<dbReference type="InterPro" id="IPR036457">
    <property type="entry name" value="PPM-type-like_dom_sf"/>
</dbReference>
<dbReference type="RefSeq" id="WP_182301828.1">
    <property type="nucleotide sequence ID" value="NZ_CP041969.1"/>
</dbReference>
<dbReference type="KEGG" id="cchl:FPL14_04120"/>
<name>A0A7G5BU45_9BACL</name>
<sequence length="252" mass="28433">MQQVTQSSWTYRYGYSRSAESVASGDPGQDYLCFVQSDSSFIFALCDGISMSYFGDIAAKFLGDRLIEWLSRLEDGRNGESELGQSLGLYLKEITAQATRTLERHRMPPRIQGLLRDIILDKKAKGSASMYGCGRIDLPGKAFPLGRIVLAWQGDIRLRVWKDGKEQTSMLGNRFDTRHQWNSVLGPVGEKPHLICEDLRSWKEGAVLLYSDGLQAIDAWDRFPQEKLAEVMKQEAGHPSSDDLSLLHILWD</sequence>
<evidence type="ECO:0000313" key="2">
    <source>
        <dbReference type="Proteomes" id="UP000515679"/>
    </source>
</evidence>
<gene>
    <name evidence="1" type="ORF">FPL14_04120</name>
</gene>
<dbReference type="AlphaFoldDB" id="A0A7G5BU45"/>
<reference evidence="1 2" key="1">
    <citation type="submission" date="2019-07" db="EMBL/GenBank/DDBJ databases">
        <authorList>
            <person name="Kim J.K."/>
            <person name="Cheong H.-M."/>
            <person name="Choi Y."/>
            <person name="Hwang K.J."/>
            <person name="Lee S."/>
            <person name="Choi C."/>
        </authorList>
    </citation>
    <scope>NUCLEOTIDE SEQUENCE [LARGE SCALE GENOMIC DNA]</scope>
    <source>
        <strain evidence="1 2">KS 22</strain>
    </source>
</reference>
<proteinExistence type="predicted"/>
<organism evidence="1 2">
    <name type="scientific">Cohnella cholangitidis</name>
    <dbReference type="NCBI Taxonomy" id="2598458"/>
    <lineage>
        <taxon>Bacteria</taxon>
        <taxon>Bacillati</taxon>
        <taxon>Bacillota</taxon>
        <taxon>Bacilli</taxon>
        <taxon>Bacillales</taxon>
        <taxon>Paenibacillaceae</taxon>
        <taxon>Cohnella</taxon>
    </lineage>
</organism>
<evidence type="ECO:0008006" key="3">
    <source>
        <dbReference type="Google" id="ProtNLM"/>
    </source>
</evidence>
<dbReference type="SUPFAM" id="SSF81606">
    <property type="entry name" value="PP2C-like"/>
    <property type="match status" value="1"/>
</dbReference>
<accession>A0A7G5BU45</accession>
<keyword evidence="2" id="KW-1185">Reference proteome</keyword>
<protein>
    <recommendedName>
        <fullName evidence="3">PPM-type phosphatase domain-containing protein</fullName>
    </recommendedName>
</protein>
<dbReference type="EMBL" id="CP041969">
    <property type="protein sequence ID" value="QMV40479.1"/>
    <property type="molecule type" value="Genomic_DNA"/>
</dbReference>
<evidence type="ECO:0000313" key="1">
    <source>
        <dbReference type="EMBL" id="QMV40479.1"/>
    </source>
</evidence>